<name>Q0JWC1_STRAM</name>
<dbReference type="EMBL" id="AM279694">
    <property type="protein sequence ID" value="CAK51007.1"/>
    <property type="molecule type" value="Genomic_DNA"/>
</dbReference>
<dbReference type="PATRIC" id="fig|1889.10.peg.173"/>
<sequence length="134" mass="14679">MNWTTERTEGKDLDLDEVLAVYRSSGLGQRRPVEDRDRMAAMLAGANLVLVARDTDGTLLGIARSISDFSYVTYLSDIAVTGRLQRSGIGRALIDATRKEAPTAKIVLLSAPAATDYYPHIGFTRHNSAWVLNP</sequence>
<keyword evidence="5" id="KW-1185">Reference proteome</keyword>
<dbReference type="OrthoDB" id="4549080at2"/>
<proteinExistence type="predicted"/>
<dbReference type="PANTHER" id="PTHR43233:SF1">
    <property type="entry name" value="FAMILY N-ACETYLTRANSFERASE, PUTATIVE (AFU_ORTHOLOGUE AFUA_6G03350)-RELATED"/>
    <property type="match status" value="1"/>
</dbReference>
<evidence type="ECO:0000313" key="5">
    <source>
        <dbReference type="Proteomes" id="UP000076720"/>
    </source>
</evidence>
<dbReference type="CDD" id="cd04301">
    <property type="entry name" value="NAT_SF"/>
    <property type="match status" value="1"/>
</dbReference>
<dbReference type="Pfam" id="PF13673">
    <property type="entry name" value="Acetyltransf_10"/>
    <property type="match status" value="1"/>
</dbReference>
<dbReference type="EMBL" id="AM279695">
    <property type="protein sequence ID" value="CAK51245.1"/>
    <property type="molecule type" value="Genomic_DNA"/>
</dbReference>
<dbReference type="InterPro" id="IPR053144">
    <property type="entry name" value="Acetyltransferase_Butenolide"/>
</dbReference>
<reference evidence="4" key="1">
    <citation type="journal article" date="2006" name="J. Bacteriol.">
        <title>Intraspecific variability of the terminal inverted repeats of the linear chromosome of Streptomyces ambofaciens.</title>
        <authorList>
            <person name="Choulet F."/>
            <person name="Gallois A."/>
            <person name="Aigle B."/>
            <person name="Mangenot S."/>
            <person name="Gerbaud C."/>
            <person name="Truong C."/>
            <person name="Francou F.X."/>
            <person name="Borges F."/>
            <person name="Fourrier C."/>
            <person name="Guerineau M."/>
            <person name="Decaris B."/>
            <person name="Barbe V."/>
            <person name="Pernodet J.L."/>
            <person name="Leblond P."/>
        </authorList>
    </citation>
    <scope>NUCLEOTIDE SEQUENCE</scope>
    <source>
        <strain evidence="4">DSM40697</strain>
    </source>
</reference>
<dbReference type="GO" id="GO:0016747">
    <property type="term" value="F:acyltransferase activity, transferring groups other than amino-acyl groups"/>
    <property type="evidence" value="ECO:0007669"/>
    <property type="project" value="InterPro"/>
</dbReference>
<dbReference type="EMBL" id="CP012949">
    <property type="protein sequence ID" value="ANB10726.1"/>
    <property type="molecule type" value="Genomic_DNA"/>
</dbReference>
<dbReference type="InterPro" id="IPR016181">
    <property type="entry name" value="Acyl_CoA_acyltransferase"/>
</dbReference>
<evidence type="ECO:0000259" key="1">
    <source>
        <dbReference type="PROSITE" id="PS51186"/>
    </source>
</evidence>
<dbReference type="PANTHER" id="PTHR43233">
    <property type="entry name" value="FAMILY N-ACETYLTRANSFERASE, PUTATIVE (AFU_ORTHOLOGUE AFUA_6G03350)-RELATED"/>
    <property type="match status" value="1"/>
</dbReference>
<dbReference type="InterPro" id="IPR000182">
    <property type="entry name" value="GNAT_dom"/>
</dbReference>
<feature type="domain" description="N-acetyltransferase" evidence="1">
    <location>
        <begin position="1"/>
        <end position="134"/>
    </location>
</feature>
<gene>
    <name evidence="4" type="ORF">DSMT0164</name>
    <name evidence="2" type="ORF">SAM40697_0151</name>
    <name evidence="3" type="ORF">SAM40697_6774</name>
</gene>
<evidence type="ECO:0000313" key="2">
    <source>
        <dbReference type="EMBL" id="ANB04114.1"/>
    </source>
</evidence>
<keyword evidence="4" id="KW-0808">Transferase</keyword>
<evidence type="ECO:0000313" key="4">
    <source>
        <dbReference type="EMBL" id="CAK51245.1"/>
    </source>
</evidence>
<dbReference type="SUPFAM" id="SSF55729">
    <property type="entry name" value="Acyl-CoA N-acyltransferases (Nat)"/>
    <property type="match status" value="1"/>
</dbReference>
<reference evidence="2 5" key="3">
    <citation type="journal article" date="2016" name="Genome Announc.">
        <title>Complete Genome Sequence of Streptomyces ambofaciens DSM 40697, a Paradigm for Genome Plasticity Studies.</title>
        <authorList>
            <person name="Thibessard A."/>
            <person name="Leblond P."/>
        </authorList>
    </citation>
    <scope>NUCLEOTIDE SEQUENCE [LARGE SCALE GENOMIC DNA]</scope>
    <source>
        <strain evidence="2 5">DSM 40697</strain>
    </source>
</reference>
<dbReference type="RefSeq" id="WP_053125827.1">
    <property type="nucleotide sequence ID" value="NZ_CP012949.1"/>
</dbReference>
<dbReference type="PROSITE" id="PS51186">
    <property type="entry name" value="GNAT"/>
    <property type="match status" value="1"/>
</dbReference>
<dbReference type="OMA" id="YPKIGFE"/>
<reference evidence="5" key="2">
    <citation type="submission" date="2015-10" db="EMBL/GenBank/DDBJ databases">
        <title>Complete genome sequence of Streptomyces ambofaciens DSM 40697.</title>
        <authorList>
            <person name="Thibessard A."/>
            <person name="Leblond P."/>
        </authorList>
    </citation>
    <scope>NUCLEOTIDE SEQUENCE [LARGE SCALE GENOMIC DNA]</scope>
    <source>
        <strain evidence="5">DSM 40697</strain>
    </source>
</reference>
<organism evidence="4">
    <name type="scientific">Streptomyces ambofaciens</name>
    <dbReference type="NCBI Taxonomy" id="1889"/>
    <lineage>
        <taxon>Bacteria</taxon>
        <taxon>Bacillati</taxon>
        <taxon>Actinomycetota</taxon>
        <taxon>Actinomycetes</taxon>
        <taxon>Kitasatosporales</taxon>
        <taxon>Streptomycetaceae</taxon>
        <taxon>Streptomyces</taxon>
    </lineage>
</organism>
<dbReference type="Proteomes" id="UP000076720">
    <property type="component" value="Chromosome"/>
</dbReference>
<accession>Q0JWC1</accession>
<evidence type="ECO:0000313" key="3">
    <source>
        <dbReference type="EMBL" id="ANB10726.1"/>
    </source>
</evidence>
<protein>
    <submittedName>
        <fullName evidence="2">GCN5 family acetyltransferase</fullName>
    </submittedName>
    <submittedName>
        <fullName evidence="4">Putative acetyltransferase</fullName>
    </submittedName>
</protein>
<dbReference type="EMBL" id="CP012949">
    <property type="protein sequence ID" value="ANB04114.1"/>
    <property type="molecule type" value="Genomic_DNA"/>
</dbReference>
<dbReference type="Gene3D" id="3.40.630.30">
    <property type="match status" value="1"/>
</dbReference>
<dbReference type="AlphaFoldDB" id="Q0JWC1"/>